<dbReference type="Pfam" id="PF01757">
    <property type="entry name" value="Acyl_transf_3"/>
    <property type="match status" value="1"/>
</dbReference>
<dbReference type="GO" id="GO:0016746">
    <property type="term" value="F:acyltransferase activity"/>
    <property type="evidence" value="ECO:0007669"/>
    <property type="project" value="UniProtKB-KW"/>
</dbReference>
<keyword evidence="6" id="KW-1185">Reference proteome</keyword>
<evidence type="ECO:0000313" key="6">
    <source>
        <dbReference type="Proteomes" id="UP000618579"/>
    </source>
</evidence>
<protein>
    <submittedName>
        <fullName evidence="5">Acyltransferase family protein</fullName>
    </submittedName>
</protein>
<feature type="transmembrane region" description="Helical" evidence="3">
    <location>
        <begin position="45"/>
        <end position="68"/>
    </location>
</feature>
<name>A0ABX1ZXI4_9BACL</name>
<keyword evidence="3" id="KW-1133">Transmembrane helix</keyword>
<sequence length="384" mass="43712">MLSSTLGVHAFLLLSILYSALETCNMSEYVMTWPTTRCNSHLRQLLFQLISPTSLRGLSALSVVLFHFTTMYDRTFGHKESYIFNFKYGSLGVQLFFMISGFVIYMTIIKSTSLKEFIIKRSIRLYPAYITSVIITFLVTTIADLKPLTVGFVDFLINLTMVYGVIPFGIKAVDGVYWSLFIEISFYIICGFLLSIGLINRPIINSFVALILIFTIKILFLNHLLHPILGDLGIVNFTNLFIAGIMFFVLKNSKNKVCHLIMLLCLLFEFCFKGTVAGLFVAAFCLVFYALIYNKLGFINKPFITYLGTISYSLYLIHSYIGYIIINQLEKNGFTNELFIIVPLLVSVGLAHVITFHIEKPVQKYLLNKFHTRKIKTSQDSVTL</sequence>
<dbReference type="Proteomes" id="UP000618579">
    <property type="component" value="Unassembled WGS sequence"/>
</dbReference>
<gene>
    <name evidence="5" type="ORF">GC097_27555</name>
</gene>
<comment type="subcellular location">
    <subcellularLocation>
        <location evidence="1">Membrane</location>
    </subcellularLocation>
</comment>
<organism evidence="5 6">
    <name type="scientific">Paenibacillus planticolens</name>
    <dbReference type="NCBI Taxonomy" id="2654976"/>
    <lineage>
        <taxon>Bacteria</taxon>
        <taxon>Bacillati</taxon>
        <taxon>Bacillota</taxon>
        <taxon>Bacilli</taxon>
        <taxon>Bacillales</taxon>
        <taxon>Paenibacillaceae</taxon>
        <taxon>Paenibacillus</taxon>
    </lineage>
</organism>
<feature type="transmembrane region" description="Helical" evidence="3">
    <location>
        <begin position="152"/>
        <end position="170"/>
    </location>
</feature>
<comment type="similarity">
    <text evidence="2">Belongs to the acyltransferase 3 family.</text>
</comment>
<evidence type="ECO:0000256" key="1">
    <source>
        <dbReference type="ARBA" id="ARBA00004370"/>
    </source>
</evidence>
<reference evidence="5 6" key="1">
    <citation type="submission" date="2019-10" db="EMBL/GenBank/DDBJ databases">
        <title>Description of Paenibacillus pedi sp. nov.</title>
        <authorList>
            <person name="Carlier A."/>
            <person name="Qi S."/>
        </authorList>
    </citation>
    <scope>NUCLEOTIDE SEQUENCE [LARGE SCALE GENOMIC DNA]</scope>
    <source>
        <strain evidence="5 6">LMG 31457</strain>
    </source>
</reference>
<feature type="domain" description="Acyltransferase 3" evidence="4">
    <location>
        <begin position="54"/>
        <end position="350"/>
    </location>
</feature>
<keyword evidence="3" id="KW-0812">Transmembrane</keyword>
<feature type="transmembrane region" description="Helical" evidence="3">
    <location>
        <begin position="338"/>
        <end position="358"/>
    </location>
</feature>
<feature type="transmembrane region" description="Helical" evidence="3">
    <location>
        <begin position="262"/>
        <end position="291"/>
    </location>
</feature>
<evidence type="ECO:0000256" key="2">
    <source>
        <dbReference type="ARBA" id="ARBA00007400"/>
    </source>
</evidence>
<evidence type="ECO:0000259" key="4">
    <source>
        <dbReference type="Pfam" id="PF01757"/>
    </source>
</evidence>
<keyword evidence="5" id="KW-0808">Transferase</keyword>
<feature type="transmembrane region" description="Helical" evidence="3">
    <location>
        <begin position="128"/>
        <end position="145"/>
    </location>
</feature>
<dbReference type="InterPro" id="IPR002656">
    <property type="entry name" value="Acyl_transf_3_dom"/>
</dbReference>
<proteinExistence type="inferred from homology"/>
<feature type="transmembrane region" description="Helical" evidence="3">
    <location>
        <begin position="303"/>
        <end position="326"/>
    </location>
</feature>
<evidence type="ECO:0000313" key="5">
    <source>
        <dbReference type="EMBL" id="NOV03770.1"/>
    </source>
</evidence>
<dbReference type="EMBL" id="WHNZ01000064">
    <property type="protein sequence ID" value="NOV03770.1"/>
    <property type="molecule type" value="Genomic_DNA"/>
</dbReference>
<feature type="transmembrane region" description="Helical" evidence="3">
    <location>
        <begin position="232"/>
        <end position="250"/>
    </location>
</feature>
<dbReference type="PANTHER" id="PTHR23028:SF131">
    <property type="entry name" value="BLR2367 PROTEIN"/>
    <property type="match status" value="1"/>
</dbReference>
<feature type="transmembrane region" description="Helical" evidence="3">
    <location>
        <begin position="203"/>
        <end position="220"/>
    </location>
</feature>
<accession>A0ABX1ZXI4</accession>
<keyword evidence="5" id="KW-0012">Acyltransferase</keyword>
<keyword evidence="3" id="KW-0472">Membrane</keyword>
<evidence type="ECO:0000256" key="3">
    <source>
        <dbReference type="SAM" id="Phobius"/>
    </source>
</evidence>
<dbReference type="InterPro" id="IPR050879">
    <property type="entry name" value="Acyltransferase_3"/>
</dbReference>
<dbReference type="PANTHER" id="PTHR23028">
    <property type="entry name" value="ACETYLTRANSFERASE"/>
    <property type="match status" value="1"/>
</dbReference>
<feature type="transmembrane region" description="Helical" evidence="3">
    <location>
        <begin position="176"/>
        <end position="196"/>
    </location>
</feature>
<feature type="transmembrane region" description="Helical" evidence="3">
    <location>
        <begin position="88"/>
        <end position="108"/>
    </location>
</feature>
<comment type="caution">
    <text evidence="5">The sequence shown here is derived from an EMBL/GenBank/DDBJ whole genome shotgun (WGS) entry which is preliminary data.</text>
</comment>